<accession>A0A9D1SU72</accession>
<evidence type="ECO:0000313" key="2">
    <source>
        <dbReference type="Proteomes" id="UP000824128"/>
    </source>
</evidence>
<reference evidence="1" key="2">
    <citation type="journal article" date="2021" name="PeerJ">
        <title>Extensive microbial diversity within the chicken gut microbiome revealed by metagenomics and culture.</title>
        <authorList>
            <person name="Gilroy R."/>
            <person name="Ravi A."/>
            <person name="Getino M."/>
            <person name="Pursley I."/>
            <person name="Horton D.L."/>
            <person name="Alikhan N.F."/>
            <person name="Baker D."/>
            <person name="Gharbi K."/>
            <person name="Hall N."/>
            <person name="Watson M."/>
            <person name="Adriaenssens E.M."/>
            <person name="Foster-Nyarko E."/>
            <person name="Jarju S."/>
            <person name="Secka A."/>
            <person name="Antonio M."/>
            <person name="Oren A."/>
            <person name="Chaudhuri R.R."/>
            <person name="La Ragione R."/>
            <person name="Hildebrand F."/>
            <person name="Pallen M.J."/>
        </authorList>
    </citation>
    <scope>NUCLEOTIDE SEQUENCE</scope>
    <source>
        <strain evidence="1">ChiGjej2B2-16831</strain>
    </source>
</reference>
<protein>
    <submittedName>
        <fullName evidence="1">Uncharacterized protein</fullName>
    </submittedName>
</protein>
<gene>
    <name evidence="1" type="ORF">IAD24_07045</name>
</gene>
<organism evidence="1 2">
    <name type="scientific">Candidatus Aphodomorpha intestinavium</name>
    <dbReference type="NCBI Taxonomy" id="2840672"/>
    <lineage>
        <taxon>Bacteria</taxon>
        <taxon>Bacillati</taxon>
        <taxon>Bacillota</taxon>
        <taxon>Clostridia</taxon>
        <taxon>Eubacteriales</taxon>
        <taxon>Candidatus Aphodomorpha</taxon>
    </lineage>
</organism>
<sequence length="256" mass="26209">MKALRRLSPDAARRCPHCFSPLPPRARRCPACGRAPLPAEDGGALLPPGRLLRGRYLPGMALPAGADGDAYACAGFDAAAGARVRLAARALPDAARQACLQRAASLRALSACSAIVVPFDAFEADGLFVSVTAPPLYALPDGPRPDGAALLLALRRVCDALLVLHSLGDAAAHGAVSAGAVWYFSPGDADAAALPCLYVPPVPPACGAADDLCAFGAALLPLLPPDAPHALCAILTRMRAGGYASALEIRHELNCL</sequence>
<dbReference type="Proteomes" id="UP000824128">
    <property type="component" value="Unassembled WGS sequence"/>
</dbReference>
<name>A0A9D1SU72_9FIRM</name>
<reference evidence="1" key="1">
    <citation type="submission" date="2020-10" db="EMBL/GenBank/DDBJ databases">
        <authorList>
            <person name="Gilroy R."/>
        </authorList>
    </citation>
    <scope>NUCLEOTIDE SEQUENCE</scope>
    <source>
        <strain evidence="1">ChiGjej2B2-16831</strain>
    </source>
</reference>
<dbReference type="AlphaFoldDB" id="A0A9D1SU72"/>
<evidence type="ECO:0000313" key="1">
    <source>
        <dbReference type="EMBL" id="HIU94901.1"/>
    </source>
</evidence>
<dbReference type="EMBL" id="DVNZ01000225">
    <property type="protein sequence ID" value="HIU94901.1"/>
    <property type="molecule type" value="Genomic_DNA"/>
</dbReference>
<proteinExistence type="predicted"/>
<comment type="caution">
    <text evidence="1">The sequence shown here is derived from an EMBL/GenBank/DDBJ whole genome shotgun (WGS) entry which is preliminary data.</text>
</comment>